<proteinExistence type="inferred from homology"/>
<dbReference type="InterPro" id="IPR047684">
    <property type="entry name" value="Por_som-like"/>
</dbReference>
<evidence type="ECO:0000259" key="3">
    <source>
        <dbReference type="PROSITE" id="PS51272"/>
    </source>
</evidence>
<dbReference type="InterPro" id="IPR007049">
    <property type="entry name" value="Carb-sel_porin_OprB"/>
</dbReference>
<comment type="caution">
    <text evidence="4">The sequence shown here is derived from an EMBL/GenBank/DDBJ whole genome shotgun (WGS) entry which is preliminary data.</text>
</comment>
<reference evidence="4 5" key="1">
    <citation type="journal article" date="2015" name="Genome Announc.">
        <title>Draft Genome Sequence of Cyanobacterium Hassallia byssoidea Strain VB512170, Isolated from Monuments in India.</title>
        <authorList>
            <person name="Singh D."/>
            <person name="Chandrababunaidu M.M."/>
            <person name="Panda A."/>
            <person name="Sen D."/>
            <person name="Bhattacharyya S."/>
            <person name="Adhikary S.P."/>
            <person name="Tripathy S."/>
        </authorList>
    </citation>
    <scope>NUCLEOTIDE SEQUENCE [LARGE SCALE GENOMIC DNA]</scope>
    <source>
        <strain evidence="4 5">VB512170</strain>
    </source>
</reference>
<accession>A0A846HD10</accession>
<dbReference type="PANTHER" id="PTHR43308:SF1">
    <property type="entry name" value="OUTER MEMBRANE PROTEIN ALPHA"/>
    <property type="match status" value="1"/>
</dbReference>
<dbReference type="Proteomes" id="UP000031549">
    <property type="component" value="Unassembled WGS sequence"/>
</dbReference>
<gene>
    <name evidence="4" type="ORF">PI95_018475</name>
</gene>
<dbReference type="EMBL" id="JTCM02000043">
    <property type="protein sequence ID" value="NEU74490.1"/>
    <property type="molecule type" value="Genomic_DNA"/>
</dbReference>
<dbReference type="Pfam" id="PF00395">
    <property type="entry name" value="SLH"/>
    <property type="match status" value="1"/>
</dbReference>
<evidence type="ECO:0000256" key="1">
    <source>
        <dbReference type="RuleBase" id="RU363072"/>
    </source>
</evidence>
<feature type="domain" description="SLH" evidence="3">
    <location>
        <begin position="155"/>
        <end position="219"/>
    </location>
</feature>
<name>A0A846HD10_9CYAN</name>
<dbReference type="GO" id="GO:0016020">
    <property type="term" value="C:membrane"/>
    <property type="evidence" value="ECO:0007669"/>
    <property type="project" value="InterPro"/>
</dbReference>
<evidence type="ECO:0000313" key="5">
    <source>
        <dbReference type="Proteomes" id="UP000031549"/>
    </source>
</evidence>
<dbReference type="NCBIfam" id="NF033921">
    <property type="entry name" value="por_somb"/>
    <property type="match status" value="1"/>
</dbReference>
<evidence type="ECO:0000313" key="4">
    <source>
        <dbReference type="EMBL" id="NEU74490.1"/>
    </source>
</evidence>
<dbReference type="AlphaFoldDB" id="A0A846HD10"/>
<keyword evidence="2" id="KW-0175">Coiled coil</keyword>
<dbReference type="InterPro" id="IPR051465">
    <property type="entry name" value="Cell_Envelope_Struct_Comp"/>
</dbReference>
<dbReference type="GO" id="GO:0015288">
    <property type="term" value="F:porin activity"/>
    <property type="evidence" value="ECO:0007669"/>
    <property type="project" value="InterPro"/>
</dbReference>
<organism evidence="4 5">
    <name type="scientific">Hassallia byssoidea VB512170</name>
    <dbReference type="NCBI Taxonomy" id="1304833"/>
    <lineage>
        <taxon>Bacteria</taxon>
        <taxon>Bacillati</taxon>
        <taxon>Cyanobacteriota</taxon>
        <taxon>Cyanophyceae</taxon>
        <taxon>Nostocales</taxon>
        <taxon>Tolypothrichaceae</taxon>
        <taxon>Hassallia</taxon>
    </lineage>
</organism>
<dbReference type="PROSITE" id="PS51272">
    <property type="entry name" value="SLH"/>
    <property type="match status" value="1"/>
</dbReference>
<feature type="signal peptide" evidence="1">
    <location>
        <begin position="1"/>
        <end position="28"/>
    </location>
</feature>
<dbReference type="Pfam" id="PF04966">
    <property type="entry name" value="OprB"/>
    <property type="match status" value="1"/>
</dbReference>
<comment type="similarity">
    <text evidence="1">Belongs to the OprB family.</text>
</comment>
<sequence length="663" mass="69893">MSNILWKSLVVSPAVLGATLLVSATAIAAPTTTTQKAIQTEALQTEKSEVASTEAFLADKLEVLPTVDKLEASKNTSKGIVFPTAATEVAQKADVAQVQKSTVFSTSSATTVGKKPQVLAQVQQVQEQTQVNTLDQVNKYSNEGKSGNSQAQVTSVSQFSDVQPTDWAFQALQSLVERYGCIAGYPNGTYRGNRALTRYEFAAGLNACLDRVNELIATATADLVTKEDLATLQRLQEEFSAELATLRGRVDALEARTAELESNQFSTTTKLVGEAIFALTDAFGDTAGDNNNTVFQERVRLDLQTSFTGRDILHTRLATGNAGRLNLGLDRDANGNGQIDVSERSAEGLQTFNITGNNANNNGVVLDWLAYYVPVGPARLYVAATGGIHSDYAATVNPYFEDYDGGNGALTAFASENPIFRIGGGAGAALNFNFGRGGGLLKPSALTIGYLASEANSPSEANAANPSRGTGIFEGNYAALGQLNFNLGDRIALAATYVHGYHGAGSALFDAGGFQGQNVALVGTSQSNALSATNASSSNSYGLSAAIRPSDKLSISGFVSYHDVVGFGSNDDFEAFSYGAGIALPDFGKKGNVLGIFGGAQPYALGRTGRGSRDIPYQVEGFYKYRVSDNVSITPGVIWLTSPGQNSDNDDAFIGTLRTTFTF</sequence>
<keyword evidence="5" id="KW-1185">Reference proteome</keyword>
<feature type="chain" id="PRO_5033092246" evidence="1">
    <location>
        <begin position="29"/>
        <end position="663"/>
    </location>
</feature>
<feature type="coiled-coil region" evidence="2">
    <location>
        <begin position="236"/>
        <end position="263"/>
    </location>
</feature>
<dbReference type="PANTHER" id="PTHR43308">
    <property type="entry name" value="OUTER MEMBRANE PROTEIN ALPHA-RELATED"/>
    <property type="match status" value="1"/>
</dbReference>
<protein>
    <submittedName>
        <fullName evidence="4">Iron uptake porin</fullName>
    </submittedName>
</protein>
<dbReference type="InterPro" id="IPR001119">
    <property type="entry name" value="SLH_dom"/>
</dbReference>
<evidence type="ECO:0000256" key="2">
    <source>
        <dbReference type="SAM" id="Coils"/>
    </source>
</evidence>
<dbReference type="GO" id="GO:0008643">
    <property type="term" value="P:carbohydrate transport"/>
    <property type="evidence" value="ECO:0007669"/>
    <property type="project" value="InterPro"/>
</dbReference>
<dbReference type="RefSeq" id="WP_039752263.1">
    <property type="nucleotide sequence ID" value="NZ_JTCM02000043.1"/>
</dbReference>
<keyword evidence="1" id="KW-0732">Signal</keyword>